<sequence>MSEWLLWFTRFENSKIVALLLFFVTFCAILLYVYTGKQRSERLESYKYIPLQDDDKDLIAGDGEVKKDE</sequence>
<feature type="transmembrane region" description="Helical" evidence="1">
    <location>
        <begin position="16"/>
        <end position="34"/>
    </location>
</feature>
<accession>A0A3B0Y925</accession>
<keyword evidence="1" id="KW-0472">Membrane</keyword>
<dbReference type="Pfam" id="PF05545">
    <property type="entry name" value="FixQ"/>
    <property type="match status" value="1"/>
</dbReference>
<gene>
    <name evidence="2" type="ORF">MNBD_GAMMA15-264</name>
</gene>
<evidence type="ECO:0000256" key="1">
    <source>
        <dbReference type="SAM" id="Phobius"/>
    </source>
</evidence>
<reference evidence="2" key="1">
    <citation type="submission" date="2018-06" db="EMBL/GenBank/DDBJ databases">
        <authorList>
            <person name="Zhirakovskaya E."/>
        </authorList>
    </citation>
    <scope>NUCLEOTIDE SEQUENCE</scope>
</reference>
<name>A0A3B0Y925_9ZZZZ</name>
<protein>
    <recommendedName>
        <fullName evidence="3">CcoQ/FixQ family Cbb3-type cytochrome c oxidase assembly chaperone</fullName>
    </recommendedName>
</protein>
<dbReference type="InterPro" id="IPR008621">
    <property type="entry name" value="Cbb3-typ_cyt_oxidase_comp"/>
</dbReference>
<evidence type="ECO:0000313" key="2">
    <source>
        <dbReference type="EMBL" id="VAW77305.1"/>
    </source>
</evidence>
<keyword evidence="1" id="KW-0812">Transmembrane</keyword>
<dbReference type="EMBL" id="UOFN01000075">
    <property type="protein sequence ID" value="VAW77305.1"/>
    <property type="molecule type" value="Genomic_DNA"/>
</dbReference>
<dbReference type="AlphaFoldDB" id="A0A3B0Y925"/>
<evidence type="ECO:0008006" key="3">
    <source>
        <dbReference type="Google" id="ProtNLM"/>
    </source>
</evidence>
<organism evidence="2">
    <name type="scientific">hydrothermal vent metagenome</name>
    <dbReference type="NCBI Taxonomy" id="652676"/>
    <lineage>
        <taxon>unclassified sequences</taxon>
        <taxon>metagenomes</taxon>
        <taxon>ecological metagenomes</taxon>
    </lineage>
</organism>
<keyword evidence="1" id="KW-1133">Transmembrane helix</keyword>
<proteinExistence type="predicted"/>